<dbReference type="Proteomes" id="UP000435112">
    <property type="component" value="Unassembled WGS sequence"/>
</dbReference>
<name>A0A6A3KGQ0_9STRA</name>
<reference evidence="1 2" key="1">
    <citation type="submission" date="2018-09" db="EMBL/GenBank/DDBJ databases">
        <title>Genomic investigation of the strawberry pathogen Phytophthora fragariae indicates pathogenicity is determined by transcriptional variation in three key races.</title>
        <authorList>
            <person name="Adams T.M."/>
            <person name="Armitage A.D."/>
            <person name="Sobczyk M.K."/>
            <person name="Bates H.J."/>
            <person name="Dunwell J.M."/>
            <person name="Nellist C.F."/>
            <person name="Harrison R.J."/>
        </authorList>
    </citation>
    <scope>NUCLEOTIDE SEQUENCE [LARGE SCALE GENOMIC DNA]</scope>
    <source>
        <strain evidence="1 2">SCRP324</strain>
    </source>
</reference>
<sequence length="76" mass="8488">MLSSFLLPNRRVALLLLLFKSSRVRLIRLLGLFTLVRAFATSTSALVRNRPSTSAMTTTSIISLTKSLRLLRLTVI</sequence>
<accession>A0A6A3KGQ0</accession>
<comment type="caution">
    <text evidence="1">The sequence shown here is derived from an EMBL/GenBank/DDBJ whole genome shotgun (WGS) entry which is preliminary data.</text>
</comment>
<gene>
    <name evidence="1" type="ORF">PR002_g16452</name>
</gene>
<evidence type="ECO:0000313" key="1">
    <source>
        <dbReference type="EMBL" id="KAE9006560.1"/>
    </source>
</evidence>
<organism evidence="1 2">
    <name type="scientific">Phytophthora rubi</name>
    <dbReference type="NCBI Taxonomy" id="129364"/>
    <lineage>
        <taxon>Eukaryota</taxon>
        <taxon>Sar</taxon>
        <taxon>Stramenopiles</taxon>
        <taxon>Oomycota</taxon>
        <taxon>Peronosporomycetes</taxon>
        <taxon>Peronosporales</taxon>
        <taxon>Peronosporaceae</taxon>
        <taxon>Phytophthora</taxon>
    </lineage>
</organism>
<dbReference type="EMBL" id="QXFU01001258">
    <property type="protein sequence ID" value="KAE9006560.1"/>
    <property type="molecule type" value="Genomic_DNA"/>
</dbReference>
<protein>
    <submittedName>
        <fullName evidence="1">Uncharacterized protein</fullName>
    </submittedName>
</protein>
<dbReference type="AlphaFoldDB" id="A0A6A3KGQ0"/>
<evidence type="ECO:0000313" key="2">
    <source>
        <dbReference type="Proteomes" id="UP000435112"/>
    </source>
</evidence>
<proteinExistence type="predicted"/>